<dbReference type="PANTHER" id="PTHR43280:SF28">
    <property type="entry name" value="HTH-TYPE TRANSCRIPTIONAL ACTIVATOR RHAS"/>
    <property type="match status" value="1"/>
</dbReference>
<dbReference type="SUPFAM" id="SSF46689">
    <property type="entry name" value="Homeodomain-like"/>
    <property type="match status" value="2"/>
</dbReference>
<dbReference type="Pfam" id="PF12833">
    <property type="entry name" value="HTH_18"/>
    <property type="match status" value="1"/>
</dbReference>
<gene>
    <name evidence="5" type="ORF">PBV87_17535</name>
</gene>
<dbReference type="InterPro" id="IPR020449">
    <property type="entry name" value="Tscrpt_reg_AraC-type_HTH"/>
</dbReference>
<name>A0AA42DRB7_9FIRM</name>
<sequence>MHSIQNCTSNNNSNIHIEFGNDVDFPITLGKLTTSHALPPINKQTSLLTIYYFYKSSQSFNINSAHFKVFSNDVVILSPHTSYNTGHCSIEPLKLYYIQFDPSKFIDVNFAFGNKECSYIIDELLRNSNAPFKVKNNVKHCIENLLTTANEASPLKNTMFRNRLLTVLTELIKYANLPVQPNDNFLNESVDYITSHICEPINIEVLANNAHLSVSQFKVKFRNELRLPPNEYILREKVNYAKMLLTQTELSITEIAYMLSFSSSQYFSTVFKRLTGITPSDLRK</sequence>
<dbReference type="AlphaFoldDB" id="A0AA42DRB7"/>
<evidence type="ECO:0000313" key="6">
    <source>
        <dbReference type="Proteomes" id="UP001169242"/>
    </source>
</evidence>
<dbReference type="PROSITE" id="PS01124">
    <property type="entry name" value="HTH_ARAC_FAMILY_2"/>
    <property type="match status" value="1"/>
</dbReference>
<dbReference type="Gene3D" id="1.10.10.60">
    <property type="entry name" value="Homeodomain-like"/>
    <property type="match status" value="2"/>
</dbReference>
<dbReference type="Proteomes" id="UP001169242">
    <property type="component" value="Unassembled WGS sequence"/>
</dbReference>
<keyword evidence="2" id="KW-0238">DNA-binding</keyword>
<proteinExistence type="predicted"/>
<dbReference type="InterPro" id="IPR009057">
    <property type="entry name" value="Homeodomain-like_sf"/>
</dbReference>
<dbReference type="RefSeq" id="WP_053982902.1">
    <property type="nucleotide sequence ID" value="NZ_JAQIFT010000061.1"/>
</dbReference>
<evidence type="ECO:0000256" key="1">
    <source>
        <dbReference type="ARBA" id="ARBA00023015"/>
    </source>
</evidence>
<keyword evidence="6" id="KW-1185">Reference proteome</keyword>
<evidence type="ECO:0000256" key="3">
    <source>
        <dbReference type="ARBA" id="ARBA00023163"/>
    </source>
</evidence>
<comment type="caution">
    <text evidence="5">The sequence shown here is derived from an EMBL/GenBank/DDBJ whole genome shotgun (WGS) entry which is preliminary data.</text>
</comment>
<dbReference type="GO" id="GO:0003700">
    <property type="term" value="F:DNA-binding transcription factor activity"/>
    <property type="evidence" value="ECO:0007669"/>
    <property type="project" value="InterPro"/>
</dbReference>
<feature type="domain" description="HTH araC/xylS-type" evidence="4">
    <location>
        <begin position="187"/>
        <end position="284"/>
    </location>
</feature>
<evidence type="ECO:0000259" key="4">
    <source>
        <dbReference type="PROSITE" id="PS01124"/>
    </source>
</evidence>
<accession>A0AA42DRB7</accession>
<evidence type="ECO:0000313" key="5">
    <source>
        <dbReference type="EMBL" id="MDA3733284.1"/>
    </source>
</evidence>
<dbReference type="SMART" id="SM00342">
    <property type="entry name" value="HTH_ARAC"/>
    <property type="match status" value="1"/>
</dbReference>
<reference evidence="5" key="1">
    <citation type="journal article" date="2023" name="Int. J. Syst. Evol. Microbiol.">
        <title>&lt;i&gt;Holtiella tumoricola&lt;/i&gt; gen. nov. sp. nov., isolated from a human clinical sample.</title>
        <authorList>
            <person name="Allen-Vercoe E."/>
            <person name="Daigneault M.C."/>
            <person name="Vancuren S.J."/>
            <person name="Cochrane K."/>
            <person name="O'Neal L.L."/>
            <person name="Sankaranarayanan K."/>
            <person name="Lawson P.A."/>
        </authorList>
    </citation>
    <scope>NUCLEOTIDE SEQUENCE</scope>
    <source>
        <strain evidence="5">CC70A</strain>
    </source>
</reference>
<organism evidence="5 6">
    <name type="scientific">Holtiella tumoricola</name>
    <dbReference type="NCBI Taxonomy" id="3018743"/>
    <lineage>
        <taxon>Bacteria</taxon>
        <taxon>Bacillati</taxon>
        <taxon>Bacillota</taxon>
        <taxon>Clostridia</taxon>
        <taxon>Lachnospirales</taxon>
        <taxon>Cellulosilyticaceae</taxon>
        <taxon>Holtiella</taxon>
    </lineage>
</organism>
<dbReference type="InterPro" id="IPR018060">
    <property type="entry name" value="HTH_AraC"/>
</dbReference>
<keyword evidence="1" id="KW-0805">Transcription regulation</keyword>
<dbReference type="PRINTS" id="PR00032">
    <property type="entry name" value="HTHARAC"/>
</dbReference>
<dbReference type="GO" id="GO:0043565">
    <property type="term" value="F:sequence-specific DNA binding"/>
    <property type="evidence" value="ECO:0007669"/>
    <property type="project" value="InterPro"/>
</dbReference>
<dbReference type="EMBL" id="JAQIFT010000061">
    <property type="protein sequence ID" value="MDA3733284.1"/>
    <property type="molecule type" value="Genomic_DNA"/>
</dbReference>
<dbReference type="PANTHER" id="PTHR43280">
    <property type="entry name" value="ARAC-FAMILY TRANSCRIPTIONAL REGULATOR"/>
    <property type="match status" value="1"/>
</dbReference>
<keyword evidence="3" id="KW-0804">Transcription</keyword>
<evidence type="ECO:0000256" key="2">
    <source>
        <dbReference type="ARBA" id="ARBA00023125"/>
    </source>
</evidence>
<protein>
    <submittedName>
        <fullName evidence="5">AraC family transcriptional regulator</fullName>
    </submittedName>
</protein>